<evidence type="ECO:0008006" key="2">
    <source>
        <dbReference type="Google" id="ProtNLM"/>
    </source>
</evidence>
<feature type="non-terminal residue" evidence="1">
    <location>
        <position position="121"/>
    </location>
</feature>
<dbReference type="EMBL" id="BARV01039954">
    <property type="protein sequence ID" value="GAI49407.1"/>
    <property type="molecule type" value="Genomic_DNA"/>
</dbReference>
<protein>
    <recommendedName>
        <fullName evidence="2">Secretion system C-terminal sorting domain-containing protein</fullName>
    </recommendedName>
</protein>
<gene>
    <name evidence="1" type="ORF">S06H3_61062</name>
</gene>
<name>X1NZB1_9ZZZZ</name>
<evidence type="ECO:0000313" key="1">
    <source>
        <dbReference type="EMBL" id="GAI49407.1"/>
    </source>
</evidence>
<reference evidence="1" key="1">
    <citation type="journal article" date="2014" name="Front. Microbiol.">
        <title>High frequency of phylogenetically diverse reductive dehalogenase-homologous genes in deep subseafloor sedimentary metagenomes.</title>
        <authorList>
            <person name="Kawai M."/>
            <person name="Futagami T."/>
            <person name="Toyoda A."/>
            <person name="Takaki Y."/>
            <person name="Nishi S."/>
            <person name="Hori S."/>
            <person name="Arai W."/>
            <person name="Tsubouchi T."/>
            <person name="Morono Y."/>
            <person name="Uchiyama I."/>
            <person name="Ito T."/>
            <person name="Fujiyama A."/>
            <person name="Inagaki F."/>
            <person name="Takami H."/>
        </authorList>
    </citation>
    <scope>NUCLEOTIDE SEQUENCE</scope>
    <source>
        <strain evidence="1">Expedition CK06-06</strain>
    </source>
</reference>
<proteinExistence type="predicted"/>
<dbReference type="Gene3D" id="2.60.40.4070">
    <property type="match status" value="1"/>
</dbReference>
<accession>X1NZB1</accession>
<sequence length="121" mass="13558">MSDVRSEVGNWVFYIEKGQKAIFDVSNIPAEFDVVTNIDGKQINLRKDNTIAASKAISIEVGVDLILPEKFVLYRNYPNPFNPTTNIKFDMPTAGHVSLEIYNVLGERVRSIVNTDLNAGR</sequence>
<dbReference type="AlphaFoldDB" id="X1NZB1"/>
<comment type="caution">
    <text evidence="1">The sequence shown here is derived from an EMBL/GenBank/DDBJ whole genome shotgun (WGS) entry which is preliminary data.</text>
</comment>
<organism evidence="1">
    <name type="scientific">marine sediment metagenome</name>
    <dbReference type="NCBI Taxonomy" id="412755"/>
    <lineage>
        <taxon>unclassified sequences</taxon>
        <taxon>metagenomes</taxon>
        <taxon>ecological metagenomes</taxon>
    </lineage>
</organism>